<accession>X1E6G6</accession>
<sequence length="29" mass="3483">KKKNRTKADREQDKHREGILVAYEISKLK</sequence>
<name>X1E6G6_9ZZZZ</name>
<dbReference type="EMBL" id="BART01041775">
    <property type="protein sequence ID" value="GAH28866.1"/>
    <property type="molecule type" value="Genomic_DNA"/>
</dbReference>
<gene>
    <name evidence="1" type="ORF">S01H4_66955</name>
</gene>
<reference evidence="1" key="1">
    <citation type="journal article" date="2014" name="Front. Microbiol.">
        <title>High frequency of phylogenetically diverse reductive dehalogenase-homologous genes in deep subseafloor sedimentary metagenomes.</title>
        <authorList>
            <person name="Kawai M."/>
            <person name="Futagami T."/>
            <person name="Toyoda A."/>
            <person name="Takaki Y."/>
            <person name="Nishi S."/>
            <person name="Hori S."/>
            <person name="Arai W."/>
            <person name="Tsubouchi T."/>
            <person name="Morono Y."/>
            <person name="Uchiyama I."/>
            <person name="Ito T."/>
            <person name="Fujiyama A."/>
            <person name="Inagaki F."/>
            <person name="Takami H."/>
        </authorList>
    </citation>
    <scope>NUCLEOTIDE SEQUENCE</scope>
    <source>
        <strain evidence="1">Expedition CK06-06</strain>
    </source>
</reference>
<protein>
    <submittedName>
        <fullName evidence="1">Uncharacterized protein</fullName>
    </submittedName>
</protein>
<evidence type="ECO:0000313" key="1">
    <source>
        <dbReference type="EMBL" id="GAH28866.1"/>
    </source>
</evidence>
<proteinExistence type="predicted"/>
<organism evidence="1">
    <name type="scientific">marine sediment metagenome</name>
    <dbReference type="NCBI Taxonomy" id="412755"/>
    <lineage>
        <taxon>unclassified sequences</taxon>
        <taxon>metagenomes</taxon>
        <taxon>ecological metagenomes</taxon>
    </lineage>
</organism>
<comment type="caution">
    <text evidence="1">The sequence shown here is derived from an EMBL/GenBank/DDBJ whole genome shotgun (WGS) entry which is preliminary data.</text>
</comment>
<feature type="non-terminal residue" evidence="1">
    <location>
        <position position="1"/>
    </location>
</feature>
<dbReference type="AlphaFoldDB" id="X1E6G6"/>